<reference evidence="7" key="1">
    <citation type="journal article" date="2008" name="J. Bacteriol.">
        <title>Genome sequence of the fish pathogen Renibacterium salmoninarum suggests reductive evolution away from an environmental Arthrobacter ancestor.</title>
        <authorList>
            <person name="Wiens G.D."/>
            <person name="Rockey D.D."/>
            <person name="Wu Z."/>
            <person name="Chang J."/>
            <person name="Levy R."/>
            <person name="Crane S."/>
            <person name="Chen D.S."/>
            <person name="Capri G.R."/>
            <person name="Burnett J.R."/>
            <person name="Sudheesh P.S."/>
            <person name="Schipma M.J."/>
            <person name="Burd H."/>
            <person name="Bhattacharyya A."/>
            <person name="Rhodes L.D."/>
            <person name="Kaul R."/>
            <person name="Strom M.S."/>
        </authorList>
    </citation>
    <scope>NUCLEOTIDE SEQUENCE [LARGE SCALE GENOMIC DNA]</scope>
    <source>
        <strain evidence="7">ATCC 33209 / DSM 20767 / JCM 11484 / NBRC 15589 / NCIMB 2235</strain>
    </source>
</reference>
<organism evidence="6 7">
    <name type="scientific">Renibacterium salmoninarum (strain ATCC 33209 / DSM 20767 / JCM 11484 / NBRC 15589 / NCIMB 2235)</name>
    <dbReference type="NCBI Taxonomy" id="288705"/>
    <lineage>
        <taxon>Bacteria</taxon>
        <taxon>Bacillati</taxon>
        <taxon>Actinomycetota</taxon>
        <taxon>Actinomycetes</taxon>
        <taxon>Micrococcales</taxon>
        <taxon>Micrococcaceae</taxon>
        <taxon>Renibacterium</taxon>
    </lineage>
</organism>
<dbReference type="PANTHER" id="PTHR30055">
    <property type="entry name" value="HTH-TYPE TRANSCRIPTIONAL REGULATOR RUTR"/>
    <property type="match status" value="1"/>
</dbReference>
<dbReference type="Pfam" id="PF17920">
    <property type="entry name" value="TetR_C_16"/>
    <property type="match status" value="1"/>
</dbReference>
<dbReference type="Proteomes" id="UP000002007">
    <property type="component" value="Chromosome"/>
</dbReference>
<dbReference type="InterPro" id="IPR001647">
    <property type="entry name" value="HTH_TetR"/>
</dbReference>
<dbReference type="InterPro" id="IPR050109">
    <property type="entry name" value="HTH-type_TetR-like_transc_reg"/>
</dbReference>
<dbReference type="eggNOG" id="COG1309">
    <property type="taxonomic scope" value="Bacteria"/>
</dbReference>
<protein>
    <submittedName>
        <fullName evidence="6">Putative TetR-family transcriptional regulator</fullName>
    </submittedName>
</protein>
<accession>A9WTQ8</accession>
<keyword evidence="3" id="KW-0804">Transcription</keyword>
<dbReference type="PANTHER" id="PTHR30055:SF234">
    <property type="entry name" value="HTH-TYPE TRANSCRIPTIONAL REGULATOR BETI"/>
    <property type="match status" value="1"/>
</dbReference>
<dbReference type="SUPFAM" id="SSF46689">
    <property type="entry name" value="Homeodomain-like"/>
    <property type="match status" value="1"/>
</dbReference>
<keyword evidence="1" id="KW-0805">Transcription regulation</keyword>
<dbReference type="HOGENOM" id="CLU_069356_10_2_11"/>
<dbReference type="KEGG" id="rsa:RSal33209_2855"/>
<dbReference type="STRING" id="288705.RSal33209_2855"/>
<sequence>MSTRETIIAAARDLFGEEGYTAVTIKDVAARAGYSPAMVMKVMGSKAQLYAASAPTAPVDPDSTLAEPLGFQLVRRLADRRDRGEPEPWTMAPMRVHDAPDKNAAREEIRQKYLAWLSERLPSQAQQHAEAVMAMLLGLASGMRTLDLFADVESEDFVQTYGSLLQQIIDS</sequence>
<evidence type="ECO:0000256" key="2">
    <source>
        <dbReference type="ARBA" id="ARBA00023125"/>
    </source>
</evidence>
<evidence type="ECO:0000313" key="6">
    <source>
        <dbReference type="EMBL" id="ABY24579.1"/>
    </source>
</evidence>
<dbReference type="InterPro" id="IPR041678">
    <property type="entry name" value="TetR_C_16"/>
</dbReference>
<dbReference type="Gene3D" id="1.10.357.10">
    <property type="entry name" value="Tetracycline Repressor, domain 2"/>
    <property type="match status" value="1"/>
</dbReference>
<dbReference type="PROSITE" id="PS50977">
    <property type="entry name" value="HTH_TETR_2"/>
    <property type="match status" value="1"/>
</dbReference>
<gene>
    <name evidence="6" type="ordered locus">RSal33209_2855</name>
</gene>
<dbReference type="EMBL" id="CP000910">
    <property type="protein sequence ID" value="ABY24579.1"/>
    <property type="molecule type" value="Genomic_DNA"/>
</dbReference>
<name>A9WTQ8_RENSM</name>
<dbReference type="GO" id="GO:0003700">
    <property type="term" value="F:DNA-binding transcription factor activity"/>
    <property type="evidence" value="ECO:0007669"/>
    <property type="project" value="TreeGrafter"/>
</dbReference>
<dbReference type="SUPFAM" id="SSF48498">
    <property type="entry name" value="Tetracyclin repressor-like, C-terminal domain"/>
    <property type="match status" value="1"/>
</dbReference>
<dbReference type="InterPro" id="IPR036271">
    <property type="entry name" value="Tet_transcr_reg_TetR-rel_C_sf"/>
</dbReference>
<dbReference type="InterPro" id="IPR009057">
    <property type="entry name" value="Homeodomain-like_sf"/>
</dbReference>
<dbReference type="GO" id="GO:0000976">
    <property type="term" value="F:transcription cis-regulatory region binding"/>
    <property type="evidence" value="ECO:0007669"/>
    <property type="project" value="TreeGrafter"/>
</dbReference>
<dbReference type="RefSeq" id="WP_012246229.1">
    <property type="nucleotide sequence ID" value="NC_010168.1"/>
</dbReference>
<evidence type="ECO:0000256" key="1">
    <source>
        <dbReference type="ARBA" id="ARBA00023015"/>
    </source>
</evidence>
<evidence type="ECO:0000256" key="3">
    <source>
        <dbReference type="ARBA" id="ARBA00023163"/>
    </source>
</evidence>
<dbReference type="Pfam" id="PF00440">
    <property type="entry name" value="TetR_N"/>
    <property type="match status" value="1"/>
</dbReference>
<proteinExistence type="predicted"/>
<feature type="DNA-binding region" description="H-T-H motif" evidence="4">
    <location>
        <begin position="24"/>
        <end position="43"/>
    </location>
</feature>
<evidence type="ECO:0000256" key="4">
    <source>
        <dbReference type="PROSITE-ProRule" id="PRU00335"/>
    </source>
</evidence>
<keyword evidence="7" id="KW-1185">Reference proteome</keyword>
<dbReference type="PRINTS" id="PR00455">
    <property type="entry name" value="HTHTETR"/>
</dbReference>
<evidence type="ECO:0000259" key="5">
    <source>
        <dbReference type="PROSITE" id="PS50977"/>
    </source>
</evidence>
<evidence type="ECO:0000313" key="7">
    <source>
        <dbReference type="Proteomes" id="UP000002007"/>
    </source>
</evidence>
<feature type="domain" description="HTH tetR-type" evidence="5">
    <location>
        <begin position="1"/>
        <end position="61"/>
    </location>
</feature>
<keyword evidence="2 4" id="KW-0238">DNA-binding</keyword>
<dbReference type="AlphaFoldDB" id="A9WTQ8"/>